<comment type="caution">
    <text evidence="2">The sequence shown here is derived from an EMBL/GenBank/DDBJ whole genome shotgun (WGS) entry which is preliminary data.</text>
</comment>
<keyword evidence="1" id="KW-0812">Transmembrane</keyword>
<evidence type="ECO:0000313" key="2">
    <source>
        <dbReference type="EMBL" id="PJE77657.1"/>
    </source>
</evidence>
<sequence length="145" mass="16261">MPAIINQFLSVVSSSPCRYPVGILYSSVLCVLSVFNPFVYSSCPVLILQASCVCPLCVRYVFVMCPLKVRFMRGVCVQVPSTDWVTHAPRTPTAYKRTMTGYIQDKTDMHRTANEYSYPLLSVSSFVHAQNFPTDTTGRTVHHLT</sequence>
<feature type="transmembrane region" description="Helical" evidence="1">
    <location>
        <begin position="21"/>
        <end position="40"/>
    </location>
</feature>
<keyword evidence="1" id="KW-1133">Transmembrane helix</keyword>
<organism evidence="2">
    <name type="scientific">invertebrate metagenome</name>
    <dbReference type="NCBI Taxonomy" id="1711999"/>
    <lineage>
        <taxon>unclassified sequences</taxon>
        <taxon>metagenomes</taxon>
        <taxon>organismal metagenomes</taxon>
    </lineage>
</organism>
<evidence type="ECO:0000256" key="1">
    <source>
        <dbReference type="SAM" id="Phobius"/>
    </source>
</evidence>
<accession>A0A2H9T392</accession>
<proteinExistence type="predicted"/>
<dbReference type="EMBL" id="NSIT01000441">
    <property type="protein sequence ID" value="PJE77657.1"/>
    <property type="molecule type" value="Genomic_DNA"/>
</dbReference>
<dbReference type="AlphaFoldDB" id="A0A2H9T392"/>
<protein>
    <submittedName>
        <fullName evidence="2">Uncharacterized protein</fullName>
    </submittedName>
</protein>
<keyword evidence="1" id="KW-0472">Membrane</keyword>
<reference evidence="2" key="1">
    <citation type="journal article" date="2017" name="Appl. Environ. Microbiol.">
        <title>Molecular characterization of an Endozoicomonas-like organism causing infection in king scallop Pecten maximus L.</title>
        <authorList>
            <person name="Cano I."/>
            <person name="van Aerle R."/>
            <person name="Ross S."/>
            <person name="Verner-Jeffreys D.W."/>
            <person name="Paley R.K."/>
            <person name="Rimmer G."/>
            <person name="Ryder D."/>
            <person name="Hooper P."/>
            <person name="Stone D."/>
            <person name="Feist S.W."/>
        </authorList>
    </citation>
    <scope>NUCLEOTIDE SEQUENCE</scope>
</reference>
<feature type="transmembrane region" description="Helical" evidence="1">
    <location>
        <begin position="46"/>
        <end position="63"/>
    </location>
</feature>
<name>A0A2H9T392_9ZZZZ</name>
<gene>
    <name evidence="2" type="ORF">CI610_03414</name>
</gene>